<sequence length="188" mass="19991">MLETVIFVSVSCIILLMVLPALPIILPIKLLWASTFKVISPLLLVVASCFITSRILLQAFVQFSGLPYIVMAFSSEPTLSLRCTSTLALLCCVICLMVEPCRPMIAPTISDCTNILRGKSVCLAPPPAPAPPPKGKPVGPLGLPPPRALLFSSPPPPIPPPPPLPPVRNSAFKNNPSNSVPFNSFTAC</sequence>
<feature type="region of interest" description="Disordered" evidence="1">
    <location>
        <begin position="129"/>
        <end position="188"/>
    </location>
</feature>
<keyword evidence="2" id="KW-0812">Transmembrane</keyword>
<keyword evidence="2" id="KW-1133">Transmembrane helix</keyword>
<dbReference type="EMBL" id="GFTR01003149">
    <property type="protein sequence ID" value="JAW13277.1"/>
    <property type="molecule type" value="Transcribed_RNA"/>
</dbReference>
<organism evidence="3">
    <name type="scientific">Panstrongylus lignarius</name>
    <dbReference type="NCBI Taxonomy" id="156445"/>
    <lineage>
        <taxon>Eukaryota</taxon>
        <taxon>Metazoa</taxon>
        <taxon>Ecdysozoa</taxon>
        <taxon>Arthropoda</taxon>
        <taxon>Hexapoda</taxon>
        <taxon>Insecta</taxon>
        <taxon>Pterygota</taxon>
        <taxon>Neoptera</taxon>
        <taxon>Paraneoptera</taxon>
        <taxon>Hemiptera</taxon>
        <taxon>Heteroptera</taxon>
        <taxon>Panheteroptera</taxon>
        <taxon>Cimicomorpha</taxon>
        <taxon>Reduviidae</taxon>
        <taxon>Triatominae</taxon>
        <taxon>Panstrongylus</taxon>
    </lineage>
</organism>
<feature type="compositionally biased region" description="Pro residues" evidence="1">
    <location>
        <begin position="142"/>
        <end position="166"/>
    </location>
</feature>
<protein>
    <submittedName>
        <fullName evidence="3">Putative rac1 gtpase effector frl</fullName>
    </submittedName>
</protein>
<evidence type="ECO:0000256" key="1">
    <source>
        <dbReference type="SAM" id="MobiDB-lite"/>
    </source>
</evidence>
<evidence type="ECO:0000313" key="3">
    <source>
        <dbReference type="EMBL" id="JAW13277.1"/>
    </source>
</evidence>
<evidence type="ECO:0000256" key="2">
    <source>
        <dbReference type="SAM" id="Phobius"/>
    </source>
</evidence>
<name>A0A224XLD5_9HEMI</name>
<feature type="transmembrane region" description="Helical" evidence="2">
    <location>
        <begin position="38"/>
        <end position="59"/>
    </location>
</feature>
<accession>A0A224XLD5</accession>
<feature type="transmembrane region" description="Helical" evidence="2">
    <location>
        <begin position="6"/>
        <end position="26"/>
    </location>
</feature>
<keyword evidence="2" id="KW-0472">Membrane</keyword>
<feature type="compositionally biased region" description="Low complexity" evidence="1">
    <location>
        <begin position="174"/>
        <end position="188"/>
    </location>
</feature>
<dbReference type="AlphaFoldDB" id="A0A224XLD5"/>
<reference evidence="3" key="1">
    <citation type="journal article" date="2018" name="PLoS Negl. Trop. Dis.">
        <title>An insight into the salivary gland and fat body transcriptome of Panstrongylus lignarius (Hemiptera: Heteroptera), the main vector of Chagas disease in Peru.</title>
        <authorList>
            <person name="Nevoa J.C."/>
            <person name="Mendes M.T."/>
            <person name="da Silva M.V."/>
            <person name="Soares S.C."/>
            <person name="Oliveira C.J.F."/>
            <person name="Ribeiro J.M.C."/>
        </authorList>
    </citation>
    <scope>NUCLEOTIDE SEQUENCE</scope>
</reference>
<proteinExistence type="predicted"/>